<proteinExistence type="predicted"/>
<dbReference type="InterPro" id="IPR052408">
    <property type="entry name" value="Exonuclease_MUT-7-like"/>
</dbReference>
<accession>A0A8D8SDK4</accession>
<dbReference type="InterPro" id="IPR002782">
    <property type="entry name" value="Mut7-C_RNAse_dom"/>
</dbReference>
<dbReference type="PANTHER" id="PTHR47765">
    <property type="entry name" value="3'-5' EXONUCLEASE DOMAIN-CONTAINING PROTEIN"/>
    <property type="match status" value="1"/>
</dbReference>
<dbReference type="GO" id="GO:0008408">
    <property type="term" value="F:3'-5' exonuclease activity"/>
    <property type="evidence" value="ECO:0007669"/>
    <property type="project" value="InterPro"/>
</dbReference>
<dbReference type="InterPro" id="IPR012337">
    <property type="entry name" value="RNaseH-like_sf"/>
</dbReference>
<evidence type="ECO:0000259" key="2">
    <source>
        <dbReference type="SMART" id="SM00474"/>
    </source>
</evidence>
<dbReference type="Gene3D" id="3.30.420.10">
    <property type="entry name" value="Ribonuclease H-like superfamily/Ribonuclease H"/>
    <property type="match status" value="1"/>
</dbReference>
<dbReference type="PANTHER" id="PTHR47765:SF2">
    <property type="entry name" value="EXONUCLEASE MUT-7 HOMOLOG"/>
    <property type="match status" value="1"/>
</dbReference>
<keyword evidence="3" id="KW-0378">Hydrolase</keyword>
<organism evidence="3">
    <name type="scientific">Cacopsylla melanoneura</name>
    <dbReference type="NCBI Taxonomy" id="428564"/>
    <lineage>
        <taxon>Eukaryota</taxon>
        <taxon>Metazoa</taxon>
        <taxon>Ecdysozoa</taxon>
        <taxon>Arthropoda</taxon>
        <taxon>Hexapoda</taxon>
        <taxon>Insecta</taxon>
        <taxon>Pterygota</taxon>
        <taxon>Neoptera</taxon>
        <taxon>Paraneoptera</taxon>
        <taxon>Hemiptera</taxon>
        <taxon>Sternorrhyncha</taxon>
        <taxon>Psylloidea</taxon>
        <taxon>Psyllidae</taxon>
        <taxon>Psyllinae</taxon>
        <taxon>Cacopsylla</taxon>
    </lineage>
</organism>
<feature type="compositionally biased region" description="Basic residues" evidence="1">
    <location>
        <begin position="819"/>
        <end position="828"/>
    </location>
</feature>
<dbReference type="GO" id="GO:0003676">
    <property type="term" value="F:nucleic acid binding"/>
    <property type="evidence" value="ECO:0007669"/>
    <property type="project" value="InterPro"/>
</dbReference>
<evidence type="ECO:0000313" key="3">
    <source>
        <dbReference type="EMBL" id="CAG6665324.1"/>
    </source>
</evidence>
<feature type="region of interest" description="Disordered" evidence="1">
    <location>
        <begin position="127"/>
        <end position="173"/>
    </location>
</feature>
<sequence length="1064" mass="120783">MNKSIKPTGRGRGRGWWNHGQGNTECAPGMIHNTGNSSQGGENISPRPKSLGRGEIMKKIVSQRHDKGTTVANSVNHVYTLDMQYSNSGIHSSPSPNSLNQKTNNYFTSPSVQSISNATFTSVQASCDSTSTNNYHNNHPNSSYQPADSSNSPSNTNVTHRNLSNSHIRHGTVSSSCDINTAATCDSVKPDSSSNSSYQHQVTSDSSTKHIKNDTDHKHNMYCSSVVCVTEVDKFVPEGHLLMLVKWIAHIINVWHIWKQSNFFSENLTNFFNTFPDPYSSTVYLLVEIPGEKSKNSKGLFLAVLNLFHSWIEPKKELKAHYLHYELKRILLKKWLLISCPDSLRKVRLAFQCDNEQGWIVNELLPTLKQNHKYREIRILAQEFELYSQVSIMDFLVPFVFQNKLVYVEESLKCYSQFQVPLLKYLDELLNCKNLDSRVKQIAKEQNIPEVKYDSLRYKPLSKLIMRLMKEFKIPQTACANVVGNKKKATLAFVVEKYYVAKSLNIESWREMALDIVKDNSNLQKELVEICVDHYDCKEAYYWCQKFKLNPNIPGFDLREKIVEEEQNQMPEMIWDSRQLEGYYSLSLPPEHIVLVDTCEKLALTLQYFARLNRNTCLGMDTEWKPNLSGASPASLALLQIATRERVYILDILSLSKLPKFNDLCLELELILFANDDLLKIGFNLMPDVNIIKTCLPFSESVSFNERSYLDLQLLWSKLLAETNIQFPYKEEHPVVGSQSLSTLVYKCFGKHLNKQDQFSNWENRPLRESQVQYAALDALCLVQVYDVLATLCAGQGLELVPLVGEVLSANVAAAKKATAKKKSKKKSMPPPPNKEPVAPQQVAFMCDVTLKSLARMLRHYGMDTTCAVSDNKECVAAIKQGEKRYLLTRGSGYGQLTCHVPAGHCLRIESATVPEQFEEVLSYYNVILPSNVEPRCEECNGAEFSYLDKVSALKLLELTRPTSTAQQHAHAQELGFDFDTSCRVNDPYDELDDYDEEDYDRDEDALPPPVNRVNTMTTTQQKLNPEFGYTKKKVGIKIDDVPLEVIEQRPFLHVCDDCGVIAL</sequence>
<dbReference type="Pfam" id="PF01927">
    <property type="entry name" value="Mut7-C"/>
    <property type="match status" value="1"/>
</dbReference>
<evidence type="ECO:0000256" key="1">
    <source>
        <dbReference type="SAM" id="MobiDB-lite"/>
    </source>
</evidence>
<name>A0A8D8SDK4_9HEMI</name>
<keyword evidence="3" id="KW-0540">Nuclease</keyword>
<keyword evidence="3" id="KW-0269">Exonuclease</keyword>
<dbReference type="InterPro" id="IPR036397">
    <property type="entry name" value="RNaseH_sf"/>
</dbReference>
<reference evidence="3" key="1">
    <citation type="submission" date="2021-05" db="EMBL/GenBank/DDBJ databases">
        <authorList>
            <person name="Alioto T."/>
            <person name="Alioto T."/>
            <person name="Gomez Garrido J."/>
        </authorList>
    </citation>
    <scope>NUCLEOTIDE SEQUENCE</scope>
</reference>
<dbReference type="EMBL" id="HBUF01210212">
    <property type="protein sequence ID" value="CAG6665324.1"/>
    <property type="molecule type" value="Transcribed_RNA"/>
</dbReference>
<feature type="compositionally biased region" description="Polar residues" evidence="1">
    <location>
        <begin position="145"/>
        <end position="173"/>
    </location>
</feature>
<dbReference type="GO" id="GO:0006139">
    <property type="term" value="P:nucleobase-containing compound metabolic process"/>
    <property type="evidence" value="ECO:0007669"/>
    <property type="project" value="InterPro"/>
</dbReference>
<feature type="region of interest" description="Disordered" evidence="1">
    <location>
        <begin position="819"/>
        <end position="839"/>
    </location>
</feature>
<dbReference type="InterPro" id="IPR002562">
    <property type="entry name" value="3'-5'_exonuclease_dom"/>
</dbReference>
<feature type="region of interest" description="Disordered" evidence="1">
    <location>
        <begin position="188"/>
        <end position="210"/>
    </location>
</feature>
<dbReference type="SMART" id="SM00474">
    <property type="entry name" value="35EXOc"/>
    <property type="match status" value="1"/>
</dbReference>
<feature type="region of interest" description="Disordered" evidence="1">
    <location>
        <begin position="29"/>
        <end position="52"/>
    </location>
</feature>
<feature type="compositionally biased region" description="Low complexity" evidence="1">
    <location>
        <begin position="129"/>
        <end position="144"/>
    </location>
</feature>
<protein>
    <submittedName>
        <fullName evidence="3">Exonuclease mut-7 homolog</fullName>
    </submittedName>
</protein>
<feature type="compositionally biased region" description="Polar residues" evidence="1">
    <location>
        <begin position="33"/>
        <end position="42"/>
    </location>
</feature>
<dbReference type="AlphaFoldDB" id="A0A8D8SDK4"/>
<feature type="domain" description="3'-5' exonuclease" evidence="2">
    <location>
        <begin position="593"/>
        <end position="794"/>
    </location>
</feature>
<dbReference type="Pfam" id="PF01612">
    <property type="entry name" value="DNA_pol_A_exo1"/>
    <property type="match status" value="1"/>
</dbReference>
<dbReference type="EMBL" id="HBUF01210210">
    <property type="protein sequence ID" value="CAG6665322.1"/>
    <property type="molecule type" value="Transcribed_RNA"/>
</dbReference>
<dbReference type="SUPFAM" id="SSF53098">
    <property type="entry name" value="Ribonuclease H-like"/>
    <property type="match status" value="1"/>
</dbReference>